<accession>A0A0G1YQL7</accession>
<dbReference type="GO" id="GO:0008360">
    <property type="term" value="P:regulation of cell shape"/>
    <property type="evidence" value="ECO:0007669"/>
    <property type="project" value="UniProtKB-KW"/>
</dbReference>
<sequence>MIAKTITDQHARMLLDKGREDGVEVGMGVVVQDHVLVGRVERVEARRALVQLITDREFRVTSTLSTQQLVGVSEGARGALLRLNFIPQEAVVEVGMTVHTAGLEPRMAGGLLLGVITGVEEEPNAPFQIATIEPIVDARLLTHVAVIKSAEL</sequence>
<comment type="caution">
    <text evidence="6">The sequence shown here is derived from an EMBL/GenBank/DDBJ whole genome shotgun (WGS) entry which is preliminary data.</text>
</comment>
<dbReference type="InterPro" id="IPR042177">
    <property type="entry name" value="Cell/Rod_1"/>
</dbReference>
<organism evidence="6 7">
    <name type="scientific">Candidatus Kaiserbacteria bacterium GW2011_GWA2_58_9</name>
    <dbReference type="NCBI Taxonomy" id="1618672"/>
    <lineage>
        <taxon>Bacteria</taxon>
        <taxon>Candidatus Kaiseribacteriota</taxon>
    </lineage>
</organism>
<dbReference type="InterPro" id="IPR055342">
    <property type="entry name" value="MreC_beta-barrel_core"/>
</dbReference>
<evidence type="ECO:0000313" key="7">
    <source>
        <dbReference type="Proteomes" id="UP000034789"/>
    </source>
</evidence>
<dbReference type="AlphaFoldDB" id="A0A0G1YQL7"/>
<evidence type="ECO:0000313" key="6">
    <source>
        <dbReference type="EMBL" id="KKW45530.1"/>
    </source>
</evidence>
<comment type="similarity">
    <text evidence="1">Belongs to the MreC family.</text>
</comment>
<dbReference type="Gene3D" id="2.40.10.350">
    <property type="entry name" value="Rod shape-determining protein MreC, domain 2"/>
    <property type="match status" value="1"/>
</dbReference>
<dbReference type="InterPro" id="IPR007221">
    <property type="entry name" value="MreC"/>
</dbReference>
<dbReference type="PANTHER" id="PTHR34138:SF1">
    <property type="entry name" value="CELL SHAPE-DETERMINING PROTEIN MREC"/>
    <property type="match status" value="1"/>
</dbReference>
<protein>
    <recommendedName>
        <fullName evidence="2">Cell shape-determining protein MreC</fullName>
    </recommendedName>
    <alternativeName>
        <fullName evidence="4">Cell shape protein MreC</fullName>
    </alternativeName>
</protein>
<name>A0A0G1YQL7_9BACT</name>
<dbReference type="PANTHER" id="PTHR34138">
    <property type="entry name" value="CELL SHAPE-DETERMINING PROTEIN MREC"/>
    <property type="match status" value="1"/>
</dbReference>
<dbReference type="Gene3D" id="2.40.10.340">
    <property type="entry name" value="Rod shape-determining protein MreC, domain 1"/>
    <property type="match status" value="1"/>
</dbReference>
<evidence type="ECO:0000259" key="5">
    <source>
        <dbReference type="Pfam" id="PF04085"/>
    </source>
</evidence>
<keyword evidence="3" id="KW-0133">Cell shape</keyword>
<dbReference type="GO" id="GO:0005886">
    <property type="term" value="C:plasma membrane"/>
    <property type="evidence" value="ECO:0007669"/>
    <property type="project" value="TreeGrafter"/>
</dbReference>
<dbReference type="Pfam" id="PF04085">
    <property type="entry name" value="MreC"/>
    <property type="match status" value="1"/>
</dbReference>
<dbReference type="EMBL" id="LCSD01000044">
    <property type="protein sequence ID" value="KKW45530.1"/>
    <property type="molecule type" value="Genomic_DNA"/>
</dbReference>
<reference evidence="6 7" key="1">
    <citation type="journal article" date="2015" name="Nature">
        <title>rRNA introns, odd ribosomes, and small enigmatic genomes across a large radiation of phyla.</title>
        <authorList>
            <person name="Brown C.T."/>
            <person name="Hug L.A."/>
            <person name="Thomas B.C."/>
            <person name="Sharon I."/>
            <person name="Castelle C.J."/>
            <person name="Singh A."/>
            <person name="Wilkins M.J."/>
            <person name="Williams K.H."/>
            <person name="Banfield J.F."/>
        </authorList>
    </citation>
    <scope>NUCLEOTIDE SEQUENCE [LARGE SCALE GENOMIC DNA]</scope>
</reference>
<evidence type="ECO:0000256" key="2">
    <source>
        <dbReference type="ARBA" id="ARBA00013855"/>
    </source>
</evidence>
<dbReference type="Proteomes" id="UP000034789">
    <property type="component" value="Unassembled WGS sequence"/>
</dbReference>
<dbReference type="InterPro" id="IPR042175">
    <property type="entry name" value="Cell/Rod_MreC_2"/>
</dbReference>
<evidence type="ECO:0000256" key="1">
    <source>
        <dbReference type="ARBA" id="ARBA00009369"/>
    </source>
</evidence>
<feature type="domain" description="Rod shape-determining protein MreC beta-barrel core" evidence="5">
    <location>
        <begin position="2"/>
        <end position="148"/>
    </location>
</feature>
<evidence type="ECO:0000256" key="4">
    <source>
        <dbReference type="ARBA" id="ARBA00032089"/>
    </source>
</evidence>
<proteinExistence type="inferred from homology"/>
<gene>
    <name evidence="6" type="ORF">UY98_C0044G0008</name>
</gene>
<evidence type="ECO:0000256" key="3">
    <source>
        <dbReference type="ARBA" id="ARBA00022960"/>
    </source>
</evidence>